<keyword evidence="2" id="KW-1185">Reference proteome</keyword>
<organism evidence="1 2">
    <name type="scientific">Phytophthora megakarya</name>
    <dbReference type="NCBI Taxonomy" id="4795"/>
    <lineage>
        <taxon>Eukaryota</taxon>
        <taxon>Sar</taxon>
        <taxon>Stramenopiles</taxon>
        <taxon>Oomycota</taxon>
        <taxon>Peronosporomycetes</taxon>
        <taxon>Peronosporales</taxon>
        <taxon>Peronosporaceae</taxon>
        <taxon>Phytophthora</taxon>
    </lineage>
</organism>
<evidence type="ECO:0000313" key="2">
    <source>
        <dbReference type="Proteomes" id="UP000198211"/>
    </source>
</evidence>
<reference evidence="2" key="1">
    <citation type="submission" date="2017-03" db="EMBL/GenBank/DDBJ databases">
        <title>Phytopthora megakarya and P. palmivora, two closely related causual agents of cacao black pod achieved similar genome size and gene model numbers by different mechanisms.</title>
        <authorList>
            <person name="Ali S."/>
            <person name="Shao J."/>
            <person name="Larry D.J."/>
            <person name="Kronmiller B."/>
            <person name="Shen D."/>
            <person name="Strem M.D."/>
            <person name="Melnick R.L."/>
            <person name="Guiltinan M.J."/>
            <person name="Tyler B.M."/>
            <person name="Meinhardt L.W."/>
            <person name="Bailey B.A."/>
        </authorList>
    </citation>
    <scope>NUCLEOTIDE SEQUENCE [LARGE SCALE GENOMIC DNA]</scope>
    <source>
        <strain evidence="2">zdho120</strain>
    </source>
</reference>
<dbReference type="EMBL" id="NBNE01000450">
    <property type="protein sequence ID" value="OWZ19375.1"/>
    <property type="molecule type" value="Genomic_DNA"/>
</dbReference>
<protein>
    <submittedName>
        <fullName evidence="1">Uncharacterized protein</fullName>
    </submittedName>
</protein>
<sequence>MTATNKAFAYVFNPASEDQNVSRVSEWLGFQYKASSSNTVMVRLSNSGTCFFNPVFALKIPVGVEFGIADQGNKKELEAAEESDEKYCDEVLRYGNEAEAQLIKFFESHGIKSKNSSYVLQQLRKFYREGKLDALISAYRVRVANKNVRDPAPTNTPELFSHT</sequence>
<name>A0A225WNX8_9STRA</name>
<dbReference type="Proteomes" id="UP000198211">
    <property type="component" value="Unassembled WGS sequence"/>
</dbReference>
<accession>A0A225WNX8</accession>
<gene>
    <name evidence="1" type="ORF">PHMEG_0006390</name>
</gene>
<dbReference type="AlphaFoldDB" id="A0A225WNX8"/>
<evidence type="ECO:0000313" key="1">
    <source>
        <dbReference type="EMBL" id="OWZ19375.1"/>
    </source>
</evidence>
<proteinExistence type="predicted"/>
<comment type="caution">
    <text evidence="1">The sequence shown here is derived from an EMBL/GenBank/DDBJ whole genome shotgun (WGS) entry which is preliminary data.</text>
</comment>